<name>A0A3M7RG69_BRAPC</name>
<reference evidence="1 2" key="1">
    <citation type="journal article" date="2018" name="Sci. Rep.">
        <title>Genomic signatures of local adaptation to the degree of environmental predictability in rotifers.</title>
        <authorList>
            <person name="Franch-Gras L."/>
            <person name="Hahn C."/>
            <person name="Garcia-Roger E.M."/>
            <person name="Carmona M.J."/>
            <person name="Serra M."/>
            <person name="Gomez A."/>
        </authorList>
    </citation>
    <scope>NUCLEOTIDE SEQUENCE [LARGE SCALE GENOMIC DNA]</scope>
    <source>
        <strain evidence="1">HYR1</strain>
    </source>
</reference>
<accession>A0A3M7RG69</accession>
<dbReference type="EMBL" id="REGN01003428">
    <property type="protein sequence ID" value="RNA22566.1"/>
    <property type="molecule type" value="Genomic_DNA"/>
</dbReference>
<dbReference type="AlphaFoldDB" id="A0A3M7RG69"/>
<evidence type="ECO:0000313" key="2">
    <source>
        <dbReference type="Proteomes" id="UP000276133"/>
    </source>
</evidence>
<dbReference type="Proteomes" id="UP000276133">
    <property type="component" value="Unassembled WGS sequence"/>
</dbReference>
<evidence type="ECO:0000313" key="1">
    <source>
        <dbReference type="EMBL" id="RNA22566.1"/>
    </source>
</evidence>
<protein>
    <submittedName>
        <fullName evidence="1">Uncharacterized protein</fullName>
    </submittedName>
</protein>
<gene>
    <name evidence="1" type="ORF">BpHYR1_046938</name>
</gene>
<keyword evidence="2" id="KW-1185">Reference proteome</keyword>
<organism evidence="1 2">
    <name type="scientific">Brachionus plicatilis</name>
    <name type="common">Marine rotifer</name>
    <name type="synonym">Brachionus muelleri</name>
    <dbReference type="NCBI Taxonomy" id="10195"/>
    <lineage>
        <taxon>Eukaryota</taxon>
        <taxon>Metazoa</taxon>
        <taxon>Spiralia</taxon>
        <taxon>Gnathifera</taxon>
        <taxon>Rotifera</taxon>
        <taxon>Eurotatoria</taxon>
        <taxon>Monogononta</taxon>
        <taxon>Pseudotrocha</taxon>
        <taxon>Ploima</taxon>
        <taxon>Brachionidae</taxon>
        <taxon>Brachionus</taxon>
    </lineage>
</organism>
<comment type="caution">
    <text evidence="1">The sequence shown here is derived from an EMBL/GenBank/DDBJ whole genome shotgun (WGS) entry which is preliminary data.</text>
</comment>
<sequence>MASHTVPNKLLSRINTKFWPRRKIDTLANDDNYLLELIEVLERKAFVVFGLRYGSLLNELERSLIDFNVCK</sequence>
<proteinExistence type="predicted"/>